<evidence type="ECO:0000256" key="1">
    <source>
        <dbReference type="SAM" id="Phobius"/>
    </source>
</evidence>
<keyword evidence="1" id="KW-0812">Transmembrane</keyword>
<protein>
    <submittedName>
        <fullName evidence="2">Uncharacterized protein</fullName>
    </submittedName>
</protein>
<gene>
    <name evidence="2" type="ORF">G7Y89_g5681</name>
</gene>
<keyword evidence="1" id="KW-0472">Membrane</keyword>
<evidence type="ECO:0000313" key="2">
    <source>
        <dbReference type="EMBL" id="KAF4632440.1"/>
    </source>
</evidence>
<keyword evidence="3" id="KW-1185">Reference proteome</keyword>
<reference evidence="2 3" key="1">
    <citation type="submission" date="2020-03" db="EMBL/GenBank/DDBJ databases">
        <title>Draft Genome Sequence of Cudoniella acicularis.</title>
        <authorList>
            <person name="Buettner E."/>
            <person name="Kellner H."/>
        </authorList>
    </citation>
    <scope>NUCLEOTIDE SEQUENCE [LARGE SCALE GENOMIC DNA]</scope>
    <source>
        <strain evidence="2 3">DSM 108380</strain>
    </source>
</reference>
<evidence type="ECO:0000313" key="3">
    <source>
        <dbReference type="Proteomes" id="UP000566819"/>
    </source>
</evidence>
<name>A0A8H4RP72_9HELO</name>
<dbReference type="EMBL" id="JAAMPI010000347">
    <property type="protein sequence ID" value="KAF4632440.1"/>
    <property type="molecule type" value="Genomic_DNA"/>
</dbReference>
<keyword evidence="1" id="KW-1133">Transmembrane helix</keyword>
<proteinExistence type="predicted"/>
<accession>A0A8H4RP72</accession>
<dbReference type="Proteomes" id="UP000566819">
    <property type="component" value="Unassembled WGS sequence"/>
</dbReference>
<feature type="transmembrane region" description="Helical" evidence="1">
    <location>
        <begin position="6"/>
        <end position="28"/>
    </location>
</feature>
<dbReference type="OrthoDB" id="5232608at2759"/>
<sequence>MANAHLIVSVIIALITVGIGAAYVSGALDPAIEKIGIMFFKAKATAEAKKLQAQGLKEGEDFVKSDLKGNQQAMDVKAGLGSVGGLKVGL</sequence>
<dbReference type="AlphaFoldDB" id="A0A8H4RP72"/>
<comment type="caution">
    <text evidence="2">The sequence shown here is derived from an EMBL/GenBank/DDBJ whole genome shotgun (WGS) entry which is preliminary data.</text>
</comment>
<organism evidence="2 3">
    <name type="scientific">Cudoniella acicularis</name>
    <dbReference type="NCBI Taxonomy" id="354080"/>
    <lineage>
        <taxon>Eukaryota</taxon>
        <taxon>Fungi</taxon>
        <taxon>Dikarya</taxon>
        <taxon>Ascomycota</taxon>
        <taxon>Pezizomycotina</taxon>
        <taxon>Leotiomycetes</taxon>
        <taxon>Helotiales</taxon>
        <taxon>Tricladiaceae</taxon>
        <taxon>Cudoniella</taxon>
    </lineage>
</organism>